<protein>
    <recommendedName>
        <fullName evidence="3">P-loop containing nucleoside triphosphate hydrolase protein</fullName>
    </recommendedName>
</protein>
<reference evidence="2" key="1">
    <citation type="journal article" date="2013" name="Genome Announc.">
        <title>Draft genome sequence of the grapevine dieback fungus Eutypa lata UCR-EL1.</title>
        <authorList>
            <person name="Blanco-Ulate B."/>
            <person name="Rolshausen P.E."/>
            <person name="Cantu D."/>
        </authorList>
    </citation>
    <scope>NUCLEOTIDE SEQUENCE [LARGE SCALE GENOMIC DNA]</scope>
    <source>
        <strain evidence="2">UCR-EL1</strain>
    </source>
</reference>
<keyword evidence="2" id="KW-1185">Reference proteome</keyword>
<dbReference type="KEGG" id="ela:UCREL1_11103"/>
<evidence type="ECO:0008006" key="3">
    <source>
        <dbReference type="Google" id="ProtNLM"/>
    </source>
</evidence>
<dbReference type="OrthoDB" id="2316594at2759"/>
<accession>M7SCT8</accession>
<sequence>MSSTRIWDLIRTLNKNWDSSTSSDVTLRSRESKYSKLLDLMNGDAADEQMGAGPPHLELVQSFKNVPIFTAAVEKFVHSALPTDEKTSELVPKYGLIGSRCDLGSKTASKEDRLVLGNFGIPWSAFICGSRGSGKSHTLRCLLENALLANNNAGDPLSGMVMHFDNYTSRNTAQVCEAAYLCSSGIPVTVLVSPSNLLEMKRLYGNLPGLRPDDPKPKVVPLYLEEHQLDVFRILKFLGIIDGNKSPPLYMTVVREIVREMSMEGTAFTYKKFRERLADVEWFGKYRRGEQETSLNVRLQFLDNFIAASESRIMQSMGPTQSPENIWAFKPGSLTIVDLNDPIIHSEEACALFSVCLSIFVKNQQQCGRIVALDEATKFLGYSVEANLLTKELISIIRHPENTGTHVVVAAEKLALSPKLISLANATFVHRLPSPNSYSILMEHLSGANRKDSDRDDKSLFNRITALPTGRALLFCPTAQMDVVDSLPAPSDGNGGGTRRRNEKFNGILTSGNFMKLAEKGARE</sequence>
<dbReference type="Proteomes" id="UP000012174">
    <property type="component" value="Unassembled WGS sequence"/>
</dbReference>
<evidence type="ECO:0000313" key="2">
    <source>
        <dbReference type="Proteomes" id="UP000012174"/>
    </source>
</evidence>
<dbReference type="HOGENOM" id="CLU_015256_5_1_1"/>
<dbReference type="SUPFAM" id="SSF52540">
    <property type="entry name" value="P-loop containing nucleoside triphosphate hydrolases"/>
    <property type="match status" value="1"/>
</dbReference>
<evidence type="ECO:0000313" key="1">
    <source>
        <dbReference type="EMBL" id="EMR61977.1"/>
    </source>
</evidence>
<name>M7SCT8_EUTLA</name>
<proteinExistence type="predicted"/>
<dbReference type="eggNOG" id="ENOG502QVRG">
    <property type="taxonomic scope" value="Eukaryota"/>
</dbReference>
<dbReference type="OMA" id="VHRCTSP"/>
<organism evidence="1 2">
    <name type="scientific">Eutypa lata (strain UCR-EL1)</name>
    <name type="common">Grapevine dieback disease fungus</name>
    <name type="synonym">Eutypa armeniacae</name>
    <dbReference type="NCBI Taxonomy" id="1287681"/>
    <lineage>
        <taxon>Eukaryota</taxon>
        <taxon>Fungi</taxon>
        <taxon>Dikarya</taxon>
        <taxon>Ascomycota</taxon>
        <taxon>Pezizomycotina</taxon>
        <taxon>Sordariomycetes</taxon>
        <taxon>Xylariomycetidae</taxon>
        <taxon>Xylariales</taxon>
        <taxon>Diatrypaceae</taxon>
        <taxon>Eutypa</taxon>
    </lineage>
</organism>
<dbReference type="EMBL" id="KB707516">
    <property type="protein sequence ID" value="EMR61977.1"/>
    <property type="molecule type" value="Genomic_DNA"/>
</dbReference>
<dbReference type="AlphaFoldDB" id="M7SCT8"/>
<dbReference type="InterPro" id="IPR027417">
    <property type="entry name" value="P-loop_NTPase"/>
</dbReference>
<gene>
    <name evidence="1" type="ORF">UCREL1_11103</name>
</gene>